<organism evidence="3">
    <name type="scientific">Zancudomyces culisetae</name>
    <name type="common">Gut fungus</name>
    <name type="synonym">Smittium culisetae</name>
    <dbReference type="NCBI Taxonomy" id="1213189"/>
    <lineage>
        <taxon>Eukaryota</taxon>
        <taxon>Fungi</taxon>
        <taxon>Fungi incertae sedis</taxon>
        <taxon>Zoopagomycota</taxon>
        <taxon>Kickxellomycotina</taxon>
        <taxon>Harpellomycetes</taxon>
        <taxon>Harpellales</taxon>
        <taxon>Legeriomycetaceae</taxon>
        <taxon>Zancudomyces</taxon>
    </lineage>
</organism>
<dbReference type="EMBL" id="AY863213">
    <property type="protein sequence ID" value="AAW49510.1"/>
    <property type="molecule type" value="Genomic_DNA"/>
</dbReference>
<dbReference type="InterPro" id="IPR003611">
    <property type="entry name" value="NUMOD3"/>
</dbReference>
<proteinExistence type="predicted"/>
<gene>
    <name evidence="3" type="primary">orf283</name>
</gene>
<protein>
    <submittedName>
        <fullName evidence="3">Orf283</fullName>
    </submittedName>
</protein>
<dbReference type="GeneID" id="3260070"/>
<reference evidence="3" key="1">
    <citation type="journal article" date="2005" name="Nucleic Acids Res.">
        <title>Comparative mitochondrial genomics in zygomycetes: bacteria-like RNase P RNAs, mobile elements, and a close source of the group I intron invasion in angiosperms.</title>
        <authorList>
            <person name="Seif E."/>
            <person name="Leigh J."/>
            <person name="Liu Y."/>
            <person name="Roewer I."/>
            <person name="Forget L."/>
            <person name="Lang B.F."/>
        </authorList>
    </citation>
    <scope>NUCLEOTIDE SEQUENCE</scope>
    <source>
        <strain evidence="3">18-3</strain>
    </source>
</reference>
<feature type="non-terminal residue" evidence="3">
    <location>
        <position position="1"/>
    </location>
</feature>
<geneLocation type="mitochondrion" evidence="3"/>
<dbReference type="PROSITE" id="PS50164">
    <property type="entry name" value="GIY_YIG"/>
    <property type="match status" value="1"/>
</dbReference>
<dbReference type="AlphaFoldDB" id="Q3T4A4"/>
<dbReference type="NCBIfam" id="TIGR01453">
    <property type="entry name" value="grpIintron_endo"/>
    <property type="match status" value="1"/>
</dbReference>
<evidence type="ECO:0000259" key="2">
    <source>
        <dbReference type="PROSITE" id="PS50164"/>
    </source>
</evidence>
<dbReference type="InterPro" id="IPR000305">
    <property type="entry name" value="GIY-YIG_endonuc"/>
</dbReference>
<feature type="domain" description="GIY-YIG" evidence="2">
    <location>
        <begin position="69"/>
        <end position="159"/>
    </location>
</feature>
<dbReference type="GO" id="GO:0004519">
    <property type="term" value="F:endonuclease activity"/>
    <property type="evidence" value="ECO:0007669"/>
    <property type="project" value="InterPro"/>
</dbReference>
<name>Q3T4A4_ZANCU</name>
<dbReference type="CDD" id="cd10445">
    <property type="entry name" value="GIY-YIG_bI1_like"/>
    <property type="match status" value="1"/>
</dbReference>
<dbReference type="GO" id="GO:0003677">
    <property type="term" value="F:DNA binding"/>
    <property type="evidence" value="ECO:0007669"/>
    <property type="project" value="InterPro"/>
</dbReference>
<evidence type="ECO:0000256" key="1">
    <source>
        <dbReference type="ARBA" id="ARBA00010045"/>
    </source>
</evidence>
<accession>Q3T4A4</accession>
<dbReference type="Pfam" id="PF07460">
    <property type="entry name" value="NUMOD3"/>
    <property type="match status" value="1"/>
</dbReference>
<comment type="similarity">
    <text evidence="1">To endonucleases of group I introns of fungi and phage.</text>
</comment>
<dbReference type="Gene3D" id="3.40.1440.10">
    <property type="entry name" value="GIY-YIG endonuclease"/>
    <property type="match status" value="1"/>
</dbReference>
<sequence length="283" mass="33021">IYQIMYNLIENNLEVSQIVYSIDISINDMLSITPIYYYGPYIYPKFFKKPIRIYSPKLDRNLIGVENRKRIIIYQWINLINGKIYIGSSMNGSTRLLSYWTTSVLKKNLPIYNNLKKYGHNNFTLAILEDLGFTGSVNKSYLLNREQFYLNILFTEYSSLKLNCSPTAGSTFGFKHKDSFKSNRTGELNPMFGKTFSTQFINMQIRNKVGKNNPQFGKKKSSETIAKLIKLVYVYDFKNKKFIGSYSTIDCIKKFKIGSDTLKKYIKNGLPYKNLLFSRIKLY</sequence>
<dbReference type="SUPFAM" id="SSF64496">
    <property type="entry name" value="DNA-binding domain of intron-encoded endonucleases"/>
    <property type="match status" value="1"/>
</dbReference>
<dbReference type="InterPro" id="IPR035901">
    <property type="entry name" value="GIY-YIG_endonuc_sf"/>
</dbReference>
<keyword evidence="3" id="KW-0496">Mitochondrion</keyword>
<evidence type="ECO:0000313" key="3">
    <source>
        <dbReference type="EMBL" id="AAW49510.1"/>
    </source>
</evidence>
<dbReference type="SMART" id="SM00465">
    <property type="entry name" value="GIYc"/>
    <property type="match status" value="1"/>
</dbReference>
<dbReference type="SUPFAM" id="SSF82771">
    <property type="entry name" value="GIY-YIG endonuclease"/>
    <property type="match status" value="1"/>
</dbReference>
<dbReference type="RefSeq" id="YP_203343.1">
    <property type="nucleotide sequence ID" value="NC_006837.1"/>
</dbReference>
<dbReference type="InterPro" id="IPR006350">
    <property type="entry name" value="Intron_endoG1"/>
</dbReference>